<proteinExistence type="predicted"/>
<feature type="region of interest" description="Disordered" evidence="6">
    <location>
        <begin position="294"/>
        <end position="316"/>
    </location>
</feature>
<dbReference type="GO" id="GO:0051539">
    <property type="term" value="F:4 iron, 4 sulfur cluster binding"/>
    <property type="evidence" value="ECO:0007669"/>
    <property type="project" value="UniProtKB-KW"/>
</dbReference>
<evidence type="ECO:0000259" key="7">
    <source>
        <dbReference type="Pfam" id="PF15628"/>
    </source>
</evidence>
<protein>
    <submittedName>
        <fullName evidence="9">Uncharacterized protein</fullName>
    </submittedName>
</protein>
<evidence type="ECO:0000256" key="4">
    <source>
        <dbReference type="ARBA" id="ARBA00023004"/>
    </source>
</evidence>
<dbReference type="AlphaFoldDB" id="A0AAD6RN14"/>
<evidence type="ECO:0000256" key="5">
    <source>
        <dbReference type="ARBA" id="ARBA00023014"/>
    </source>
</evidence>
<evidence type="ECO:0000256" key="3">
    <source>
        <dbReference type="ARBA" id="ARBA00022723"/>
    </source>
</evidence>
<dbReference type="Proteomes" id="UP001164929">
    <property type="component" value="Chromosome 1"/>
</dbReference>
<dbReference type="PANTHER" id="PTHR46213">
    <property type="entry name" value="TRANSCRIPTIONAL ACTIVATOR DEMETER"/>
    <property type="match status" value="1"/>
</dbReference>
<dbReference type="GO" id="GO:0141166">
    <property type="term" value="P:chromosomal 5-methylcytosine DNA demethylation pathway"/>
    <property type="evidence" value="ECO:0007669"/>
    <property type="project" value="InterPro"/>
</dbReference>
<evidence type="ECO:0000313" key="10">
    <source>
        <dbReference type="Proteomes" id="UP001164929"/>
    </source>
</evidence>
<feature type="domain" description="Demeter RRM-fold" evidence="7">
    <location>
        <begin position="515"/>
        <end position="602"/>
    </location>
</feature>
<keyword evidence="2" id="KW-0004">4Fe-4S</keyword>
<keyword evidence="5" id="KW-0411">Iron-sulfur</keyword>
<dbReference type="Pfam" id="PF15629">
    <property type="entry name" value="Perm-CXXC"/>
    <property type="match status" value="1"/>
</dbReference>
<feature type="region of interest" description="Disordered" evidence="6">
    <location>
        <begin position="382"/>
        <end position="405"/>
    </location>
</feature>
<comment type="caution">
    <text evidence="9">The sequence shown here is derived from an EMBL/GenBank/DDBJ whole genome shotgun (WGS) entry which is preliminary data.</text>
</comment>
<keyword evidence="10" id="KW-1185">Reference proteome</keyword>
<feature type="compositionally biased region" description="Basic and acidic residues" evidence="6">
    <location>
        <begin position="388"/>
        <end position="405"/>
    </location>
</feature>
<evidence type="ECO:0000313" key="9">
    <source>
        <dbReference type="EMBL" id="KAJ7011305.1"/>
    </source>
</evidence>
<sequence>MNCEMLDHIGCSNPVEQVAISTPLPKKSGSKRPRNGMDQNKRPVKKPKRKKHRTKVAVEGKPKRTPKKMPKLATPKCMQETKEKRKCVEKDATPKCMQKTKENRKRVEKDANSKCMQDTKEKRKCVENAPPPLRNSQESSVREHHKEVAEIPKMENLPVDDNKMAMVSNVNHDLKDDNKDSTMQPGMDNNSGSMVLLSDDKLGFKSNENELRWNVRAMRFAEKEEDLVTAPREHIPVPGEQEFQITDKLNGENRETLAEGCVEEGLSLSQALTNEVNGVQIVCEAKAPSCSEMRPSAAKSKFEDGKSKQQSRKKKIRITDKSIKPLGFRDIYRTSKILCPWKICHQLELIGAGPKLFDDESGILLKTVKHAVMDKLGGLLRNSSINDNKSEKRGPGRPKSKPEHVVDGQNALIPCWGHGRARHEVDLEPESLRRWNQLMKIDSGEGEEEDGRRKEWWQREKITFNGRIDAFTSRSHQFLGETPNSSQQPEKLCSSQGSQLCDQKTCFACEGIVRGTILIPCRTALKGSFPLNGTYFQVNEVFADHKSSYDPIIVPRELLWNHVKRTLYVGSSTKSIFRGFTCVKAFERGTGAPKPLARRFHCSASKMEKKGRKKSGAVKDDAKAITLKNAL</sequence>
<comment type="cofactor">
    <cofactor evidence="1">
        <name>[4Fe-4S] cluster</name>
        <dbReference type="ChEBI" id="CHEBI:49883"/>
    </cofactor>
</comment>
<dbReference type="Pfam" id="PF15628">
    <property type="entry name" value="RRM_DME"/>
    <property type="match status" value="1"/>
</dbReference>
<reference evidence="9 10" key="1">
    <citation type="journal article" date="2023" name="Mol. Ecol. Resour.">
        <title>Chromosome-level genome assembly of a triploid poplar Populus alba 'Berolinensis'.</title>
        <authorList>
            <person name="Chen S."/>
            <person name="Yu Y."/>
            <person name="Wang X."/>
            <person name="Wang S."/>
            <person name="Zhang T."/>
            <person name="Zhou Y."/>
            <person name="He R."/>
            <person name="Meng N."/>
            <person name="Wang Y."/>
            <person name="Liu W."/>
            <person name="Liu Z."/>
            <person name="Liu J."/>
            <person name="Guo Q."/>
            <person name="Huang H."/>
            <person name="Sederoff R.R."/>
            <person name="Wang G."/>
            <person name="Qu G."/>
            <person name="Chen S."/>
        </authorList>
    </citation>
    <scope>NUCLEOTIDE SEQUENCE [LARGE SCALE GENOMIC DNA]</scope>
    <source>
        <strain evidence="9">SC-2020</strain>
    </source>
</reference>
<accession>A0AAD6RN14</accession>
<dbReference type="GO" id="GO:0019104">
    <property type="term" value="F:DNA N-glycosylase activity"/>
    <property type="evidence" value="ECO:0007669"/>
    <property type="project" value="InterPro"/>
</dbReference>
<dbReference type="InterPro" id="IPR044811">
    <property type="entry name" value="DME/ROS1"/>
</dbReference>
<dbReference type="InterPro" id="IPR028925">
    <property type="entry name" value="RRM_DME"/>
</dbReference>
<organism evidence="9 10">
    <name type="scientific">Populus alba x Populus x berolinensis</name>
    <dbReference type="NCBI Taxonomy" id="444605"/>
    <lineage>
        <taxon>Eukaryota</taxon>
        <taxon>Viridiplantae</taxon>
        <taxon>Streptophyta</taxon>
        <taxon>Embryophyta</taxon>
        <taxon>Tracheophyta</taxon>
        <taxon>Spermatophyta</taxon>
        <taxon>Magnoliopsida</taxon>
        <taxon>eudicotyledons</taxon>
        <taxon>Gunneridae</taxon>
        <taxon>Pentapetalae</taxon>
        <taxon>rosids</taxon>
        <taxon>fabids</taxon>
        <taxon>Malpighiales</taxon>
        <taxon>Salicaceae</taxon>
        <taxon>Saliceae</taxon>
        <taxon>Populus</taxon>
    </lineage>
</organism>
<feature type="region of interest" description="Disordered" evidence="6">
    <location>
        <begin position="1"/>
        <end position="142"/>
    </location>
</feature>
<evidence type="ECO:0000256" key="1">
    <source>
        <dbReference type="ARBA" id="ARBA00001966"/>
    </source>
</evidence>
<feature type="domain" description="Permuted single zf-CXXC unit" evidence="8">
    <location>
        <begin position="489"/>
        <end position="511"/>
    </location>
</feature>
<dbReference type="EMBL" id="JAQIZT010000001">
    <property type="protein sequence ID" value="KAJ7011305.1"/>
    <property type="molecule type" value="Genomic_DNA"/>
</dbReference>
<evidence type="ECO:0000259" key="8">
    <source>
        <dbReference type="Pfam" id="PF15629"/>
    </source>
</evidence>
<feature type="compositionally biased region" description="Basic and acidic residues" evidence="6">
    <location>
        <begin position="79"/>
        <end position="126"/>
    </location>
</feature>
<evidence type="ECO:0000256" key="2">
    <source>
        <dbReference type="ARBA" id="ARBA00022485"/>
    </source>
</evidence>
<dbReference type="InterPro" id="IPR028924">
    <property type="entry name" value="Perm-CXXC"/>
</dbReference>
<feature type="compositionally biased region" description="Basic residues" evidence="6">
    <location>
        <begin position="42"/>
        <end position="55"/>
    </location>
</feature>
<dbReference type="GO" id="GO:0035514">
    <property type="term" value="F:DNA demethylase activity"/>
    <property type="evidence" value="ECO:0007669"/>
    <property type="project" value="InterPro"/>
</dbReference>
<keyword evidence="4" id="KW-0408">Iron</keyword>
<name>A0AAD6RN14_9ROSI</name>
<evidence type="ECO:0000256" key="6">
    <source>
        <dbReference type="SAM" id="MobiDB-lite"/>
    </source>
</evidence>
<gene>
    <name evidence="9" type="ORF">NC653_001669</name>
</gene>
<keyword evidence="3" id="KW-0479">Metal-binding</keyword>
<dbReference type="PANTHER" id="PTHR46213:SF13">
    <property type="entry name" value="DEMETER-LIKE PROTEIN 2-RELATED"/>
    <property type="match status" value="1"/>
</dbReference>
<dbReference type="GO" id="GO:0046872">
    <property type="term" value="F:metal ion binding"/>
    <property type="evidence" value="ECO:0007669"/>
    <property type="project" value="UniProtKB-KW"/>
</dbReference>